<gene>
    <name evidence="2" type="ORF">CLUP02_13986</name>
</gene>
<dbReference type="GeneID" id="73347930"/>
<feature type="compositionally biased region" description="Polar residues" evidence="1">
    <location>
        <begin position="250"/>
        <end position="271"/>
    </location>
</feature>
<reference evidence="2" key="1">
    <citation type="journal article" date="2021" name="Mol. Plant Microbe Interact.">
        <title>Complete Genome Sequence of the Plant-Pathogenic Fungus Colletotrichum lupini.</title>
        <authorList>
            <person name="Baroncelli R."/>
            <person name="Pensec F."/>
            <person name="Da Lio D."/>
            <person name="Boufleur T."/>
            <person name="Vicente I."/>
            <person name="Sarrocco S."/>
            <person name="Picot A."/>
            <person name="Baraldi E."/>
            <person name="Sukno S."/>
            <person name="Thon M."/>
            <person name="Le Floch G."/>
        </authorList>
    </citation>
    <scope>NUCLEOTIDE SEQUENCE</scope>
    <source>
        <strain evidence="2">IMI 504893</strain>
    </source>
</reference>
<dbReference type="AlphaFoldDB" id="A0A9Q8WMN0"/>
<proteinExistence type="predicted"/>
<organism evidence="2 3">
    <name type="scientific">Colletotrichum lupini</name>
    <dbReference type="NCBI Taxonomy" id="145971"/>
    <lineage>
        <taxon>Eukaryota</taxon>
        <taxon>Fungi</taxon>
        <taxon>Dikarya</taxon>
        <taxon>Ascomycota</taxon>
        <taxon>Pezizomycotina</taxon>
        <taxon>Sordariomycetes</taxon>
        <taxon>Hypocreomycetidae</taxon>
        <taxon>Glomerellales</taxon>
        <taxon>Glomerellaceae</taxon>
        <taxon>Colletotrichum</taxon>
        <taxon>Colletotrichum acutatum species complex</taxon>
    </lineage>
</organism>
<keyword evidence="3" id="KW-1185">Reference proteome</keyword>
<dbReference type="Proteomes" id="UP000830671">
    <property type="component" value="Chromosome 7"/>
</dbReference>
<name>A0A9Q8WMN0_9PEZI</name>
<accession>A0A9Q8WMN0</accession>
<evidence type="ECO:0000313" key="2">
    <source>
        <dbReference type="EMBL" id="UQC88462.1"/>
    </source>
</evidence>
<dbReference type="EMBL" id="CP019479">
    <property type="protein sequence ID" value="UQC88462.1"/>
    <property type="molecule type" value="Genomic_DNA"/>
</dbReference>
<protein>
    <submittedName>
        <fullName evidence="2">Uncharacterized protein</fullName>
    </submittedName>
</protein>
<evidence type="ECO:0000256" key="1">
    <source>
        <dbReference type="SAM" id="MobiDB-lite"/>
    </source>
</evidence>
<sequence>MSNALLPKERKLMWLRASHVIDHTHKTAAQLYTRHGIDIAKIVSHKATRMKRQETMPTQVGDHFKPFSCISFRKDIRIREASLRYSGHTVSTCYKSLKMRLHGNNNRHDSEVQGVGREALLSACCGPHNEPRYIFEEGLKQFASLLESRISDYEDITKDLMEVLGKAQPGCSYLEKQTQVCTKIVGFINASANHQTTVDDISDWLMKEYDVPIADRRDHKNVLRHLVFAVLGWSTMLYTPSFTEPAADFSTATERQSNRNATKQSLNQSSQRPLGAVLRSHGLMPIACPPGFGPPPGPPTLLTVTHLNFWSLSRLGDVTILWVDDLSKHCPETVSKAYLVEVLLSYRLLFGQHAGSRKLFRDKEREVIKKNALNGQIDPLLEALCGVKDLKEFGGIKGVLHERGVYNAETSFPHLGAQLMELEDYSSIQRPRNIYEVWSDERDPERLLTFKALIVIGAGHGRQIQKLSIAIWRFSIQYYKCSDNCVTCIQLIVFASSVSPDVWSAYHND</sequence>
<feature type="region of interest" description="Disordered" evidence="1">
    <location>
        <begin position="249"/>
        <end position="271"/>
    </location>
</feature>
<dbReference type="RefSeq" id="XP_049150066.1">
    <property type="nucleotide sequence ID" value="XM_049292920.1"/>
</dbReference>
<evidence type="ECO:0000313" key="3">
    <source>
        <dbReference type="Proteomes" id="UP000830671"/>
    </source>
</evidence>
<dbReference type="KEGG" id="clup:CLUP02_13986"/>